<dbReference type="RefSeq" id="WP_378982399.1">
    <property type="nucleotide sequence ID" value="NZ_JBHRVD010000001.1"/>
</dbReference>
<evidence type="ECO:0000313" key="1">
    <source>
        <dbReference type="EMBL" id="MFC3325060.1"/>
    </source>
</evidence>
<reference evidence="2" key="1">
    <citation type="journal article" date="2019" name="Int. J. Syst. Evol. Microbiol.">
        <title>The Global Catalogue of Microorganisms (GCM) 10K type strain sequencing project: providing services to taxonomists for standard genome sequencing and annotation.</title>
        <authorList>
            <consortium name="The Broad Institute Genomics Platform"/>
            <consortium name="The Broad Institute Genome Sequencing Center for Infectious Disease"/>
            <person name="Wu L."/>
            <person name="Ma J."/>
        </authorList>
    </citation>
    <scope>NUCLEOTIDE SEQUENCE [LARGE SCALE GENOMIC DNA]</scope>
    <source>
        <strain evidence="2">ICMP 19515</strain>
    </source>
</reference>
<accession>A0ABV7MUM8</accession>
<protein>
    <recommendedName>
        <fullName evidence="3">DUF3606 domain-containing protein</fullName>
    </recommendedName>
</protein>
<dbReference type="Proteomes" id="UP001595648">
    <property type="component" value="Unassembled WGS sequence"/>
</dbReference>
<proteinExistence type="predicted"/>
<gene>
    <name evidence="1" type="ORF">ACFOJ9_25315</name>
</gene>
<comment type="caution">
    <text evidence="1">The sequence shown here is derived from an EMBL/GenBank/DDBJ whole genome shotgun (WGS) entry which is preliminary data.</text>
</comment>
<evidence type="ECO:0008006" key="3">
    <source>
        <dbReference type="Google" id="ProtNLM"/>
    </source>
</evidence>
<dbReference type="EMBL" id="JBHRVD010000001">
    <property type="protein sequence ID" value="MFC3325060.1"/>
    <property type="molecule type" value="Genomic_DNA"/>
</dbReference>
<evidence type="ECO:0000313" key="2">
    <source>
        <dbReference type="Proteomes" id="UP001595648"/>
    </source>
</evidence>
<sequence>MALIEAKEAERRVVRGPYKAMHNNAAMEPHHNAAMEPHPDGSVSGSEGLWMADESNKLQSVDGPRDEPVIMRLIKETGITQEQAREIVSLLGTVNWSSLMREARLLKPKR</sequence>
<organism evidence="1 2">
    <name type="scientific">Mesorhizobium cantuariense</name>
    <dbReference type="NCBI Taxonomy" id="1300275"/>
    <lineage>
        <taxon>Bacteria</taxon>
        <taxon>Pseudomonadati</taxon>
        <taxon>Pseudomonadota</taxon>
        <taxon>Alphaproteobacteria</taxon>
        <taxon>Hyphomicrobiales</taxon>
        <taxon>Phyllobacteriaceae</taxon>
        <taxon>Mesorhizobium</taxon>
    </lineage>
</organism>
<keyword evidence="2" id="KW-1185">Reference proteome</keyword>
<name>A0ABV7MUM8_9HYPH</name>